<dbReference type="AlphaFoldDB" id="A0A1F7IPZ3"/>
<comment type="caution">
    <text evidence="2">The sequence shown here is derived from an EMBL/GenBank/DDBJ whole genome shotgun (WGS) entry which is preliminary data.</text>
</comment>
<dbReference type="SUPFAM" id="SSF55811">
    <property type="entry name" value="Nudix"/>
    <property type="match status" value="1"/>
</dbReference>
<evidence type="ECO:0000313" key="3">
    <source>
        <dbReference type="Proteomes" id="UP000178040"/>
    </source>
</evidence>
<evidence type="ECO:0000259" key="1">
    <source>
        <dbReference type="PROSITE" id="PS51462"/>
    </source>
</evidence>
<dbReference type="PROSITE" id="PS51462">
    <property type="entry name" value="NUDIX"/>
    <property type="match status" value="1"/>
</dbReference>
<protein>
    <recommendedName>
        <fullName evidence="1">Nudix hydrolase domain-containing protein</fullName>
    </recommendedName>
</protein>
<dbReference type="Gene3D" id="3.90.79.10">
    <property type="entry name" value="Nucleoside Triphosphate Pyrophosphohydrolase"/>
    <property type="match status" value="1"/>
</dbReference>
<evidence type="ECO:0000313" key="2">
    <source>
        <dbReference type="EMBL" id="OGK45430.1"/>
    </source>
</evidence>
<proteinExistence type="predicted"/>
<name>A0A1F7IPZ3_9BACT</name>
<sequence>MEWKKLEIGVFLVNVLAIIYNRKTKKILIGRRQNDPYLKKLTWCFPGGMPGYGEDLEFYLKEQIKLKTGLDVIVQKIIFAKTYPEKREFLSIYYYCEPIGGKEKPGELFVELEWVKPREVIDYFKISTSIHPKLVKYLKSLA</sequence>
<dbReference type="InterPro" id="IPR000086">
    <property type="entry name" value="NUDIX_hydrolase_dom"/>
</dbReference>
<dbReference type="Pfam" id="PF00293">
    <property type="entry name" value="NUDIX"/>
    <property type="match status" value="1"/>
</dbReference>
<gene>
    <name evidence="2" type="ORF">A3B40_02640</name>
</gene>
<feature type="domain" description="Nudix hydrolase" evidence="1">
    <location>
        <begin position="10"/>
        <end position="138"/>
    </location>
</feature>
<organism evidence="2 3">
    <name type="scientific">Candidatus Roizmanbacteria bacterium RIFCSPLOWO2_01_FULL_37_16</name>
    <dbReference type="NCBI Taxonomy" id="1802058"/>
    <lineage>
        <taxon>Bacteria</taxon>
        <taxon>Candidatus Roizmaniibacteriota</taxon>
    </lineage>
</organism>
<accession>A0A1F7IPZ3</accession>
<reference evidence="2 3" key="1">
    <citation type="journal article" date="2016" name="Nat. Commun.">
        <title>Thousands of microbial genomes shed light on interconnected biogeochemical processes in an aquifer system.</title>
        <authorList>
            <person name="Anantharaman K."/>
            <person name="Brown C.T."/>
            <person name="Hug L.A."/>
            <person name="Sharon I."/>
            <person name="Castelle C.J."/>
            <person name="Probst A.J."/>
            <person name="Thomas B.C."/>
            <person name="Singh A."/>
            <person name="Wilkins M.J."/>
            <person name="Karaoz U."/>
            <person name="Brodie E.L."/>
            <person name="Williams K.H."/>
            <person name="Hubbard S.S."/>
            <person name="Banfield J.F."/>
        </authorList>
    </citation>
    <scope>NUCLEOTIDE SEQUENCE [LARGE SCALE GENOMIC DNA]</scope>
</reference>
<dbReference type="InterPro" id="IPR015797">
    <property type="entry name" value="NUDIX_hydrolase-like_dom_sf"/>
</dbReference>
<dbReference type="Proteomes" id="UP000178040">
    <property type="component" value="Unassembled WGS sequence"/>
</dbReference>
<dbReference type="EMBL" id="MGAI01000008">
    <property type="protein sequence ID" value="OGK45430.1"/>
    <property type="molecule type" value="Genomic_DNA"/>
</dbReference>